<evidence type="ECO:0000313" key="2">
    <source>
        <dbReference type="EMBL" id="TCS90630.1"/>
    </source>
</evidence>
<protein>
    <submittedName>
        <fullName evidence="2">Uncharacterized protein DUF4367</fullName>
    </submittedName>
</protein>
<feature type="non-terminal residue" evidence="2">
    <location>
        <position position="1"/>
    </location>
</feature>
<organism evidence="2 3">
    <name type="scientific">Keratinibaculum paraultunense</name>
    <dbReference type="NCBI Taxonomy" id="1278232"/>
    <lineage>
        <taxon>Bacteria</taxon>
        <taxon>Bacillati</taxon>
        <taxon>Bacillota</taxon>
        <taxon>Tissierellia</taxon>
        <taxon>Tissierellales</taxon>
        <taxon>Tepidimicrobiaceae</taxon>
        <taxon>Keratinibaculum</taxon>
    </lineage>
</organism>
<dbReference type="Pfam" id="PF14285">
    <property type="entry name" value="DUF4367"/>
    <property type="match status" value="1"/>
</dbReference>
<feature type="domain" description="DUF4367" evidence="1">
    <location>
        <begin position="22"/>
        <end position="104"/>
    </location>
</feature>
<dbReference type="AlphaFoldDB" id="A0A4R3L110"/>
<keyword evidence="3" id="KW-1185">Reference proteome</keyword>
<proteinExistence type="predicted"/>
<comment type="caution">
    <text evidence="2">The sequence shown here is derived from an EMBL/GenBank/DDBJ whole genome shotgun (WGS) entry which is preliminary data.</text>
</comment>
<gene>
    <name evidence="2" type="ORF">EDD65_104173</name>
</gene>
<dbReference type="Proteomes" id="UP000294567">
    <property type="component" value="Unassembled WGS sequence"/>
</dbReference>
<evidence type="ECO:0000259" key="1">
    <source>
        <dbReference type="Pfam" id="PF14285"/>
    </source>
</evidence>
<sequence>PKFSIFIPQNINKDNIDLKSLKINYVPMDFKLVNINEGHNMLIYNYATENNKKLDISFLASSRKGKSYYDTGNTEIEEFIFKQSNAYMWKTNEITYLIWHQDGIECHKVFQNNLKRYVPFFLLVRYIGKNLITMRRIFYETYNVFLSKSYRGASDVKYRTGVVVNVDGEKAEATSGNSEV</sequence>
<dbReference type="RefSeq" id="WP_132026995.1">
    <property type="nucleotide sequence ID" value="NZ_SMAE01000004.1"/>
</dbReference>
<name>A0A4R3L110_9FIRM</name>
<dbReference type="EMBL" id="SMAE01000004">
    <property type="protein sequence ID" value="TCS90630.1"/>
    <property type="molecule type" value="Genomic_DNA"/>
</dbReference>
<accession>A0A4R3L110</accession>
<dbReference type="InterPro" id="IPR025377">
    <property type="entry name" value="DUF4367"/>
</dbReference>
<reference evidence="2 3" key="1">
    <citation type="submission" date="2019-03" db="EMBL/GenBank/DDBJ databases">
        <title>Genomic Encyclopedia of Type Strains, Phase IV (KMG-IV): sequencing the most valuable type-strain genomes for metagenomic binning, comparative biology and taxonomic classification.</title>
        <authorList>
            <person name="Goeker M."/>
        </authorList>
    </citation>
    <scope>NUCLEOTIDE SEQUENCE [LARGE SCALE GENOMIC DNA]</scope>
    <source>
        <strain evidence="2 3">DSM 26752</strain>
    </source>
</reference>
<evidence type="ECO:0000313" key="3">
    <source>
        <dbReference type="Proteomes" id="UP000294567"/>
    </source>
</evidence>